<keyword evidence="4" id="KW-0378">Hydrolase</keyword>
<dbReference type="Pfam" id="PF12697">
    <property type="entry name" value="Abhydrolase_6"/>
    <property type="match status" value="1"/>
</dbReference>
<organism evidence="4 5">
    <name type="scientific">Apiospora arundinis</name>
    <dbReference type="NCBI Taxonomy" id="335852"/>
    <lineage>
        <taxon>Eukaryota</taxon>
        <taxon>Fungi</taxon>
        <taxon>Dikarya</taxon>
        <taxon>Ascomycota</taxon>
        <taxon>Pezizomycotina</taxon>
        <taxon>Sordariomycetes</taxon>
        <taxon>Xylariomycetidae</taxon>
        <taxon>Amphisphaeriales</taxon>
        <taxon>Apiosporaceae</taxon>
        <taxon>Apiospora</taxon>
    </lineage>
</organism>
<dbReference type="GO" id="GO:0016787">
    <property type="term" value="F:hydrolase activity"/>
    <property type="evidence" value="ECO:0007669"/>
    <property type="project" value="UniProtKB-KW"/>
</dbReference>
<evidence type="ECO:0000313" key="5">
    <source>
        <dbReference type="Proteomes" id="UP001390339"/>
    </source>
</evidence>
<name>A0ABR2JMP0_9PEZI</name>
<protein>
    <submittedName>
        <fullName evidence="4">Alpha/beta hydrolase fold-1</fullName>
    </submittedName>
</protein>
<reference evidence="4 5" key="1">
    <citation type="journal article" date="2024" name="IMA Fungus">
        <title>Apiospora arundinis, a panoply of carbohydrate-active enzymes and secondary metabolites.</title>
        <authorList>
            <person name="Sorensen T."/>
            <person name="Petersen C."/>
            <person name="Muurmann A.T."/>
            <person name="Christiansen J.V."/>
            <person name="Brundto M.L."/>
            <person name="Overgaard C.K."/>
            <person name="Boysen A.T."/>
            <person name="Wollenberg R.D."/>
            <person name="Larsen T.O."/>
            <person name="Sorensen J.L."/>
            <person name="Nielsen K.L."/>
            <person name="Sondergaard T.E."/>
        </authorList>
    </citation>
    <scope>NUCLEOTIDE SEQUENCE [LARGE SCALE GENOMIC DNA]</scope>
    <source>
        <strain evidence="4 5">AAU 773</strain>
    </source>
</reference>
<dbReference type="Gene3D" id="3.40.50.1820">
    <property type="entry name" value="alpha/beta hydrolase"/>
    <property type="match status" value="1"/>
</dbReference>
<evidence type="ECO:0000313" key="4">
    <source>
        <dbReference type="EMBL" id="KAK8880061.1"/>
    </source>
</evidence>
<dbReference type="SUPFAM" id="SSF53474">
    <property type="entry name" value="alpha/beta-Hydrolases"/>
    <property type="match status" value="1"/>
</dbReference>
<feature type="compositionally biased region" description="Pro residues" evidence="1">
    <location>
        <begin position="22"/>
        <end position="35"/>
    </location>
</feature>
<evidence type="ECO:0000256" key="1">
    <source>
        <dbReference type="SAM" id="MobiDB-lite"/>
    </source>
</evidence>
<dbReference type="PANTHER" id="PTHR37017">
    <property type="entry name" value="AB HYDROLASE-1 DOMAIN-CONTAINING PROTEIN-RELATED"/>
    <property type="match status" value="1"/>
</dbReference>
<feature type="domain" description="AB hydrolase-1" evidence="3">
    <location>
        <begin position="48"/>
        <end position="279"/>
    </location>
</feature>
<dbReference type="EMBL" id="JAPCWZ010000001">
    <property type="protein sequence ID" value="KAK8880061.1"/>
    <property type="molecule type" value="Genomic_DNA"/>
</dbReference>
<sequence>MRFSSLFSGLVTILTAGNVMAGPPPPPSPPGPRAGPGPLAGPAAPPTILLVHGAWHNTPTFDLLRAQLSQRGFSSTAVKLVTAGPTDAKNQGIAQDVVVIQSELDGLVNAGKEVVVVCHSYGGIPTAAAVEGRNLKDRAAQGQKGGVRMVVYMTSFALPKGVSLMDGLGGKPADFFNVTGDVILPIDPANRFYADVEPALSAKAVSQILPQSLKAFEDKAIFEPWAAGFEMGYIFAEDDQAIPIDVQKQMQSAFPSGSFTASLKSSHSPFLSMPARVADLLQQAVDQSAKKPGRP</sequence>
<comment type="caution">
    <text evidence="4">The sequence shown here is derived from an EMBL/GenBank/DDBJ whole genome shotgun (WGS) entry which is preliminary data.</text>
</comment>
<evidence type="ECO:0000256" key="2">
    <source>
        <dbReference type="SAM" id="SignalP"/>
    </source>
</evidence>
<dbReference type="Proteomes" id="UP001390339">
    <property type="component" value="Unassembled WGS sequence"/>
</dbReference>
<dbReference type="PANTHER" id="PTHR37017:SF11">
    <property type="entry name" value="ESTERASE_LIPASE_THIOESTERASE DOMAIN-CONTAINING PROTEIN"/>
    <property type="match status" value="1"/>
</dbReference>
<feature type="signal peptide" evidence="2">
    <location>
        <begin position="1"/>
        <end position="21"/>
    </location>
</feature>
<proteinExistence type="predicted"/>
<keyword evidence="2" id="KW-0732">Signal</keyword>
<accession>A0ABR2JMP0</accession>
<gene>
    <name evidence="4" type="ORF">PGQ11_001355</name>
</gene>
<dbReference type="InterPro" id="IPR000073">
    <property type="entry name" value="AB_hydrolase_1"/>
</dbReference>
<feature type="region of interest" description="Disordered" evidence="1">
    <location>
        <begin position="20"/>
        <end position="42"/>
    </location>
</feature>
<dbReference type="InterPro" id="IPR052897">
    <property type="entry name" value="Sec-Metab_Biosynth_Hydrolase"/>
</dbReference>
<evidence type="ECO:0000259" key="3">
    <source>
        <dbReference type="Pfam" id="PF12697"/>
    </source>
</evidence>
<dbReference type="InterPro" id="IPR029058">
    <property type="entry name" value="AB_hydrolase_fold"/>
</dbReference>
<keyword evidence="5" id="KW-1185">Reference proteome</keyword>
<feature type="chain" id="PRO_5046620483" evidence="2">
    <location>
        <begin position="22"/>
        <end position="295"/>
    </location>
</feature>